<dbReference type="PANTHER" id="PTHR35526:SF3">
    <property type="entry name" value="ANTI-SIGMA-F FACTOR RSBW"/>
    <property type="match status" value="1"/>
</dbReference>
<keyword evidence="5" id="KW-1185">Reference proteome</keyword>
<evidence type="ECO:0000259" key="3">
    <source>
        <dbReference type="Pfam" id="PF13581"/>
    </source>
</evidence>
<keyword evidence="4" id="KW-0067">ATP-binding</keyword>
<feature type="domain" description="Histidine kinase/HSP90-like ATPase" evidence="3">
    <location>
        <begin position="8"/>
        <end position="135"/>
    </location>
</feature>
<evidence type="ECO:0000313" key="5">
    <source>
        <dbReference type="Proteomes" id="UP001305746"/>
    </source>
</evidence>
<feature type="region of interest" description="Disordered" evidence="2">
    <location>
        <begin position="85"/>
        <end position="104"/>
    </location>
</feature>
<dbReference type="GO" id="GO:0005524">
    <property type="term" value="F:ATP binding"/>
    <property type="evidence" value="ECO:0007669"/>
    <property type="project" value="UniProtKB-KW"/>
</dbReference>
<dbReference type="GO" id="GO:0004673">
    <property type="term" value="F:protein histidine kinase activity"/>
    <property type="evidence" value="ECO:0007669"/>
    <property type="project" value="UniProtKB-EC"/>
</dbReference>
<reference evidence="4 5" key="1">
    <citation type="submission" date="2023-12" db="EMBL/GenBank/DDBJ databases">
        <title>Marinobacter qingdaonensis sp. nov., isolated from the intertidal sediment of Qingdao, PR China.</title>
        <authorList>
            <person name="Li Y."/>
        </authorList>
    </citation>
    <scope>NUCLEOTIDE SEQUENCE [LARGE SCALE GENOMIC DNA]</scope>
    <source>
        <strain evidence="4 5">ASW11-75</strain>
    </source>
</reference>
<dbReference type="Proteomes" id="UP001305746">
    <property type="component" value="Unassembled WGS sequence"/>
</dbReference>
<evidence type="ECO:0000313" key="4">
    <source>
        <dbReference type="EMBL" id="MEA1079581.1"/>
    </source>
</evidence>
<evidence type="ECO:0000256" key="1">
    <source>
        <dbReference type="ARBA" id="ARBA00022527"/>
    </source>
</evidence>
<dbReference type="InterPro" id="IPR050267">
    <property type="entry name" value="Anti-sigma-factor_SerPK"/>
</dbReference>
<organism evidence="4 5">
    <name type="scientific">Marinobacter qingdaonensis</name>
    <dbReference type="NCBI Taxonomy" id="3108486"/>
    <lineage>
        <taxon>Bacteria</taxon>
        <taxon>Pseudomonadati</taxon>
        <taxon>Pseudomonadota</taxon>
        <taxon>Gammaproteobacteria</taxon>
        <taxon>Pseudomonadales</taxon>
        <taxon>Marinobacteraceae</taxon>
        <taxon>Marinobacter</taxon>
    </lineage>
</organism>
<name>A0ABU5NUW8_9GAMM</name>
<accession>A0ABU5NUW8</accession>
<evidence type="ECO:0000256" key="2">
    <source>
        <dbReference type="SAM" id="MobiDB-lite"/>
    </source>
</evidence>
<dbReference type="EC" id="2.7.13.3" evidence="4"/>
<dbReference type="CDD" id="cd16936">
    <property type="entry name" value="HATPase_RsbW-like"/>
    <property type="match status" value="1"/>
</dbReference>
<keyword evidence="1" id="KW-0418">Kinase</keyword>
<proteinExistence type="predicted"/>
<dbReference type="InterPro" id="IPR003594">
    <property type="entry name" value="HATPase_dom"/>
</dbReference>
<keyword evidence="4" id="KW-0808">Transferase</keyword>
<dbReference type="EMBL" id="JAYDCJ010000001">
    <property type="protein sequence ID" value="MEA1079581.1"/>
    <property type="molecule type" value="Genomic_DNA"/>
</dbReference>
<dbReference type="PANTHER" id="PTHR35526">
    <property type="entry name" value="ANTI-SIGMA-F FACTOR RSBW-RELATED"/>
    <property type="match status" value="1"/>
</dbReference>
<keyword evidence="4" id="KW-0547">Nucleotide-binding</keyword>
<gene>
    <name evidence="4" type="ORF">U5822_02805</name>
</gene>
<dbReference type="RefSeq" id="WP_322854100.1">
    <property type="nucleotide sequence ID" value="NZ_JAYDCJ010000001.1"/>
</dbReference>
<keyword evidence="1" id="KW-0723">Serine/threonine-protein kinase</keyword>
<dbReference type="Pfam" id="PF13581">
    <property type="entry name" value="HATPase_c_2"/>
    <property type="match status" value="1"/>
</dbReference>
<dbReference type="InterPro" id="IPR036890">
    <property type="entry name" value="HATPase_C_sf"/>
</dbReference>
<dbReference type="SUPFAM" id="SSF55874">
    <property type="entry name" value="ATPase domain of HSP90 chaperone/DNA topoisomerase II/histidine kinase"/>
    <property type="match status" value="1"/>
</dbReference>
<comment type="caution">
    <text evidence="4">The sequence shown here is derived from an EMBL/GenBank/DDBJ whole genome shotgun (WGS) entry which is preliminary data.</text>
</comment>
<protein>
    <submittedName>
        <fullName evidence="4">ATP-binding protein</fullName>
        <ecNumber evidence="4">2.7.13.3</ecNumber>
    </submittedName>
</protein>
<sequence>MASVIVRFQAKEANIEKAIEQLELYLETLDVSPEHQFQIQTCCREALNNIVEHGTQGQQESPLMFSLSLWLEKHPNRRRARVQITDNGAAYEPPTASPKPDELSLSGRGWSILQQWSDELSLTRKQGLNYLTITKRLD</sequence>
<dbReference type="Gene3D" id="3.30.565.10">
    <property type="entry name" value="Histidine kinase-like ATPase, C-terminal domain"/>
    <property type="match status" value="1"/>
</dbReference>